<dbReference type="CDD" id="cd06257">
    <property type="entry name" value="DnaJ"/>
    <property type="match status" value="1"/>
</dbReference>
<keyword evidence="5" id="KW-1185">Reference proteome</keyword>
<organism evidence="4 5">
    <name type="scientific">Mya arenaria</name>
    <name type="common">Soft-shell clam</name>
    <dbReference type="NCBI Taxonomy" id="6604"/>
    <lineage>
        <taxon>Eukaryota</taxon>
        <taxon>Metazoa</taxon>
        <taxon>Spiralia</taxon>
        <taxon>Lophotrochozoa</taxon>
        <taxon>Mollusca</taxon>
        <taxon>Bivalvia</taxon>
        <taxon>Autobranchia</taxon>
        <taxon>Heteroconchia</taxon>
        <taxon>Euheterodonta</taxon>
        <taxon>Imparidentia</taxon>
        <taxon>Neoheterodontei</taxon>
        <taxon>Myida</taxon>
        <taxon>Myoidea</taxon>
        <taxon>Myidae</taxon>
        <taxon>Mya</taxon>
    </lineage>
</organism>
<dbReference type="Pfam" id="PF11875">
    <property type="entry name" value="DnaJ-like_C11_C"/>
    <property type="match status" value="1"/>
</dbReference>
<dbReference type="Proteomes" id="UP001164746">
    <property type="component" value="Chromosome 9"/>
</dbReference>
<dbReference type="InterPro" id="IPR001623">
    <property type="entry name" value="DnaJ_domain"/>
</dbReference>
<proteinExistence type="predicted"/>
<dbReference type="SUPFAM" id="SSF46565">
    <property type="entry name" value="Chaperone J-domain"/>
    <property type="match status" value="1"/>
</dbReference>
<gene>
    <name evidence="4" type="ORF">MAR_003800</name>
</gene>
<dbReference type="EMBL" id="CP111020">
    <property type="protein sequence ID" value="WAR13695.1"/>
    <property type="molecule type" value="Genomic_DNA"/>
</dbReference>
<keyword evidence="2" id="KW-0175">Coiled coil</keyword>
<evidence type="ECO:0000256" key="2">
    <source>
        <dbReference type="SAM" id="Coils"/>
    </source>
</evidence>
<dbReference type="Gene3D" id="1.10.287.110">
    <property type="entry name" value="DnaJ domain"/>
    <property type="match status" value="1"/>
</dbReference>
<sequence length="220" mass="25997">MAAPLDDEEDALLKEDFYALFNVSREATKEEINAAYKQMSRIYHPDKHQDPDKKKNAEVVSRVKTPAEIIAEYERIKRDEEEKRLQRQTNPQSSVMRFIIKRQIGTGLQQYIYTSGTKIRSWDVERQKQEQQEKMQEKKTNAESMVELMKETVERITEAEERKNGLIIITASDLPGFYDPCYGEDKKLYIKYKFRKKLHHTTLNDQDSIRLPQQIFTNCV</sequence>
<dbReference type="InterPro" id="IPR024586">
    <property type="entry name" value="DnaJ-like_C11_C"/>
</dbReference>
<dbReference type="PANTHER" id="PTHR44157">
    <property type="entry name" value="DNAJ HOMOLOG SUBFAMILY C MEMBER 11"/>
    <property type="match status" value="1"/>
</dbReference>
<dbReference type="InterPro" id="IPR052243">
    <property type="entry name" value="Mito_inner_membrane_organizer"/>
</dbReference>
<keyword evidence="1" id="KW-0143">Chaperone</keyword>
<dbReference type="SMART" id="SM00271">
    <property type="entry name" value="DnaJ"/>
    <property type="match status" value="1"/>
</dbReference>
<evidence type="ECO:0000259" key="3">
    <source>
        <dbReference type="PROSITE" id="PS50076"/>
    </source>
</evidence>
<feature type="coiled-coil region" evidence="2">
    <location>
        <begin position="125"/>
        <end position="162"/>
    </location>
</feature>
<dbReference type="PROSITE" id="PS50076">
    <property type="entry name" value="DNAJ_2"/>
    <property type="match status" value="1"/>
</dbReference>
<dbReference type="PANTHER" id="PTHR44157:SF1">
    <property type="entry name" value="DNAJ HOMOLOG SUBFAMILY C MEMBER 11"/>
    <property type="match status" value="1"/>
</dbReference>
<reference evidence="4" key="1">
    <citation type="submission" date="2022-11" db="EMBL/GenBank/DDBJ databases">
        <title>Centuries of genome instability and evolution in soft-shell clam transmissible cancer (bioRxiv).</title>
        <authorList>
            <person name="Hart S.F.M."/>
            <person name="Yonemitsu M.A."/>
            <person name="Giersch R.M."/>
            <person name="Beal B.F."/>
            <person name="Arriagada G."/>
            <person name="Davis B.W."/>
            <person name="Ostrander E.A."/>
            <person name="Goff S.P."/>
            <person name="Metzger M.J."/>
        </authorList>
    </citation>
    <scope>NUCLEOTIDE SEQUENCE</scope>
    <source>
        <strain evidence="4">MELC-2E11</strain>
        <tissue evidence="4">Siphon/mantle</tissue>
    </source>
</reference>
<evidence type="ECO:0000313" key="5">
    <source>
        <dbReference type="Proteomes" id="UP001164746"/>
    </source>
</evidence>
<dbReference type="Pfam" id="PF00226">
    <property type="entry name" value="DnaJ"/>
    <property type="match status" value="1"/>
</dbReference>
<evidence type="ECO:0000256" key="1">
    <source>
        <dbReference type="ARBA" id="ARBA00023186"/>
    </source>
</evidence>
<feature type="domain" description="J" evidence="3">
    <location>
        <begin position="16"/>
        <end position="90"/>
    </location>
</feature>
<name>A0ABY7EV35_MYAAR</name>
<accession>A0ABY7EV35</accession>
<protein>
    <submittedName>
        <fullName evidence="4">DJC11-like protein</fullName>
    </submittedName>
</protein>
<dbReference type="InterPro" id="IPR036869">
    <property type="entry name" value="J_dom_sf"/>
</dbReference>
<dbReference type="PRINTS" id="PR00625">
    <property type="entry name" value="JDOMAIN"/>
</dbReference>
<evidence type="ECO:0000313" key="4">
    <source>
        <dbReference type="EMBL" id="WAR13695.1"/>
    </source>
</evidence>